<keyword evidence="1" id="KW-0808">Transferase</keyword>
<feature type="domain" description="Peptidase M28" evidence="4">
    <location>
        <begin position="117"/>
        <end position="330"/>
    </location>
</feature>
<keyword evidence="6" id="KW-1185">Reference proteome</keyword>
<evidence type="ECO:0000259" key="4">
    <source>
        <dbReference type="Pfam" id="PF04389"/>
    </source>
</evidence>
<dbReference type="Gene3D" id="3.40.630.10">
    <property type="entry name" value="Zn peptidases"/>
    <property type="match status" value="1"/>
</dbReference>
<dbReference type="PROSITE" id="PS51257">
    <property type="entry name" value="PROKAR_LIPOPROTEIN"/>
    <property type="match status" value="1"/>
</dbReference>
<evidence type="ECO:0000256" key="1">
    <source>
        <dbReference type="ARBA" id="ARBA00022679"/>
    </source>
</evidence>
<evidence type="ECO:0000256" key="3">
    <source>
        <dbReference type="SAM" id="SignalP"/>
    </source>
</evidence>
<organism evidence="5 6">
    <name type="scientific">Chitinophaga filiformis</name>
    <name type="common">Myxococcus filiformis</name>
    <name type="synonym">Flexibacter filiformis</name>
    <dbReference type="NCBI Taxonomy" id="104663"/>
    <lineage>
        <taxon>Bacteria</taxon>
        <taxon>Pseudomonadati</taxon>
        <taxon>Bacteroidota</taxon>
        <taxon>Chitinophagia</taxon>
        <taxon>Chitinophagales</taxon>
        <taxon>Chitinophagaceae</taxon>
        <taxon>Chitinophaga</taxon>
    </lineage>
</organism>
<evidence type="ECO:0000256" key="2">
    <source>
        <dbReference type="ARBA" id="ARBA00023315"/>
    </source>
</evidence>
<dbReference type="PANTHER" id="PTHR12283">
    <property type="entry name" value="GLUTAMINYL-PEPTIDE CYCLOTRANSFERASE"/>
    <property type="match status" value="1"/>
</dbReference>
<keyword evidence="3" id="KW-0732">Signal</keyword>
<dbReference type="EMBL" id="CP095855">
    <property type="protein sequence ID" value="UPK70507.1"/>
    <property type="molecule type" value="Genomic_DNA"/>
</dbReference>
<proteinExistence type="predicted"/>
<name>A0ABY4I326_CHIFI</name>
<dbReference type="RefSeq" id="WP_247812712.1">
    <property type="nucleotide sequence ID" value="NZ_CP095855.1"/>
</dbReference>
<dbReference type="PANTHER" id="PTHR12283:SF6">
    <property type="entry name" value="GLUTAMINYL-PEPTIDE CYCLOTRANSFERASE-RELATED"/>
    <property type="match status" value="1"/>
</dbReference>
<evidence type="ECO:0000313" key="6">
    <source>
        <dbReference type="Proteomes" id="UP000830198"/>
    </source>
</evidence>
<sequence length="338" mass="37655">MTKQPLVNMYKILSIAAGLALFTLACQQPAKTNQQEDANNNAQQTPASNVKVPVFEVDSAYAYTAKQVSFGPRIPNTPAQKKCADWLIQQLKPLADTVYVQHTTVIGPKKVSLPCINIIASFNPAATQRILLLSHWDTRPHADQDAFDKTKQLDGADDGASGVGVLLETARQLHAQKPQAGIDILLTDVEDYGVSEEENSFCLGTQYWARNPHVRGYKANYGILLDMVGGRASQFYMEAGSQQYAYGPMKMFWDVANRLGYSDYFRYENIGAGITDDHVYVNTIANIPTFDIIALQPNGNFVPHWHTTNDNMTVIDKRTLQVVGQTILEVIYKQPFEY</sequence>
<dbReference type="InterPro" id="IPR007484">
    <property type="entry name" value="Peptidase_M28"/>
</dbReference>
<feature type="signal peptide" evidence="3">
    <location>
        <begin position="1"/>
        <end position="30"/>
    </location>
</feature>
<reference evidence="5 6" key="1">
    <citation type="submission" date="2022-04" db="EMBL/GenBank/DDBJ databases">
        <title>The arsenic-methylating capacity of Chitinophaga filiformis YT5 during chitin decomposition.</title>
        <authorList>
            <person name="Chen G."/>
            <person name="Liang Y."/>
        </authorList>
    </citation>
    <scope>NUCLEOTIDE SEQUENCE [LARGE SCALE GENOMIC DNA]</scope>
    <source>
        <strain evidence="5 6">YT5</strain>
    </source>
</reference>
<dbReference type="Proteomes" id="UP000830198">
    <property type="component" value="Chromosome"/>
</dbReference>
<dbReference type="SUPFAM" id="SSF53187">
    <property type="entry name" value="Zn-dependent exopeptidases"/>
    <property type="match status" value="1"/>
</dbReference>
<dbReference type="InterPro" id="IPR040234">
    <property type="entry name" value="QC/QCL"/>
</dbReference>
<gene>
    <name evidence="5" type="ORF">MYF79_04260</name>
</gene>
<protein>
    <submittedName>
        <fullName evidence="5">M28 family peptidase</fullName>
    </submittedName>
</protein>
<feature type="chain" id="PRO_5047547788" evidence="3">
    <location>
        <begin position="31"/>
        <end position="338"/>
    </location>
</feature>
<accession>A0ABY4I326</accession>
<evidence type="ECO:0000313" key="5">
    <source>
        <dbReference type="EMBL" id="UPK70507.1"/>
    </source>
</evidence>
<dbReference type="Pfam" id="PF04389">
    <property type="entry name" value="Peptidase_M28"/>
    <property type="match status" value="1"/>
</dbReference>
<keyword evidence="2" id="KW-0012">Acyltransferase</keyword>